<evidence type="ECO:0000256" key="1">
    <source>
        <dbReference type="SAM" id="MobiDB-lite"/>
    </source>
</evidence>
<sequence>MLVALILVSIGFAVTLGMLLFGSNRAAIPAPTSNNNVRGELEDPSKARARFESELARKQKELDEQRNQLQEVKEQLKQTKRKLFDQKEGEKGERDLIKARVDTERQASVQLETVRVDLAQALAEIERLRSEQGGGARGRRAPAAAAPAQPAAPAAVAPAAAEASVPAGQISAPAQEGERVVTAAVQVTPVAEPAPEKAPRRYRELNDADREKMERLEHSANKERSRATEMERELRKVKGARETQQRIYNAVKSELDLVKDKYKALEKRMNRTLLERDLVRRAIKDLEKKTGMLADRTELTPDEVAASDQRIEDAAKERAAVEAQRAAAQAQAEAEATKAAEAAAPAAESPAPTSESDKSATPSA</sequence>
<dbReference type="RefSeq" id="WP_044191258.1">
    <property type="nucleotide sequence ID" value="NZ_JMCB01000008.1"/>
</dbReference>
<dbReference type="Proteomes" id="UP000028725">
    <property type="component" value="Unassembled WGS sequence"/>
</dbReference>
<name>A0A085WHU3_9BACT</name>
<evidence type="ECO:0000313" key="2">
    <source>
        <dbReference type="EMBL" id="KFE67256.1"/>
    </source>
</evidence>
<feature type="region of interest" description="Disordered" evidence="1">
    <location>
        <begin position="191"/>
        <end position="241"/>
    </location>
</feature>
<feature type="compositionally biased region" description="Basic and acidic residues" evidence="1">
    <location>
        <begin position="194"/>
        <end position="241"/>
    </location>
</feature>
<dbReference type="PATRIC" id="fig|394096.3.peg.4649"/>
<feature type="region of interest" description="Disordered" evidence="1">
    <location>
        <begin position="130"/>
        <end position="149"/>
    </location>
</feature>
<dbReference type="EMBL" id="JMCB01000008">
    <property type="protein sequence ID" value="KFE67256.1"/>
    <property type="molecule type" value="Genomic_DNA"/>
</dbReference>
<accession>A0A085WHU3</accession>
<protein>
    <submittedName>
        <fullName evidence="2">TolA protein</fullName>
    </submittedName>
</protein>
<feature type="region of interest" description="Disordered" evidence="1">
    <location>
        <begin position="286"/>
        <end position="364"/>
    </location>
</feature>
<organism evidence="2 3">
    <name type="scientific">Hyalangium minutum</name>
    <dbReference type="NCBI Taxonomy" id="394096"/>
    <lineage>
        <taxon>Bacteria</taxon>
        <taxon>Pseudomonadati</taxon>
        <taxon>Myxococcota</taxon>
        <taxon>Myxococcia</taxon>
        <taxon>Myxococcales</taxon>
        <taxon>Cystobacterineae</taxon>
        <taxon>Archangiaceae</taxon>
        <taxon>Hyalangium</taxon>
    </lineage>
</organism>
<gene>
    <name evidence="2" type="ORF">DB31_8609</name>
</gene>
<reference evidence="2 3" key="1">
    <citation type="submission" date="2014-04" db="EMBL/GenBank/DDBJ databases">
        <title>Genome assembly of Hyalangium minutum DSM 14724.</title>
        <authorList>
            <person name="Sharma G."/>
            <person name="Subramanian S."/>
        </authorList>
    </citation>
    <scope>NUCLEOTIDE SEQUENCE [LARGE SCALE GENOMIC DNA]</scope>
    <source>
        <strain evidence="2 3">DSM 14724</strain>
    </source>
</reference>
<dbReference type="STRING" id="394096.DB31_8609"/>
<keyword evidence="3" id="KW-1185">Reference proteome</keyword>
<feature type="compositionally biased region" description="Low complexity" evidence="1">
    <location>
        <begin position="321"/>
        <end position="354"/>
    </location>
</feature>
<evidence type="ECO:0000313" key="3">
    <source>
        <dbReference type="Proteomes" id="UP000028725"/>
    </source>
</evidence>
<feature type="compositionally biased region" description="Basic and acidic residues" evidence="1">
    <location>
        <begin position="286"/>
        <end position="299"/>
    </location>
</feature>
<comment type="caution">
    <text evidence="2">The sequence shown here is derived from an EMBL/GenBank/DDBJ whole genome shotgun (WGS) entry which is preliminary data.</text>
</comment>
<dbReference type="AlphaFoldDB" id="A0A085WHU3"/>
<feature type="compositionally biased region" description="Basic and acidic residues" evidence="1">
    <location>
        <begin position="309"/>
        <end position="320"/>
    </location>
</feature>
<proteinExistence type="predicted"/>
<dbReference type="OrthoDB" id="5382507at2"/>